<dbReference type="Proteomes" id="UP000319557">
    <property type="component" value="Chromosome"/>
</dbReference>
<dbReference type="GO" id="GO:0020037">
    <property type="term" value="F:heme binding"/>
    <property type="evidence" value="ECO:0007669"/>
    <property type="project" value="InterPro"/>
</dbReference>
<dbReference type="InterPro" id="IPR011444">
    <property type="entry name" value="DUF1549"/>
</dbReference>
<sequence precursor="true">MNRLCFYVIALRLVVTPTGLQADDAAAPDAQHVAFFNESILPVLKEHCFKCHGGDKEKGGLKLDSRSALIRGGDSGSGIDMDSPEQSILLEAVRFESYEMPPSGKLPDETIELIARWVAMGSPYPADMIGDDDAPVHESPGSRVTDEDRKFWSFQPIQNPPVPATDDADWARTPTDRFILNRLAENGLQPNGEISPRGLLRRVYYDLTGLPPSIEAIQEFEADPSDLAYQKIVDNLLASPEYGERWGRHWMDLVRYAETNSYERDDAKPEVWRFRDYVIDSLNADKPFDDFTREQIAGDEMEFKPERLVATGYHRLGIWDDEPADKELAFYDDMDDIVGTTSQVFLGLTVHCARCHEHKIDPIPHADYYRMLSFFSGLNRLGVRSGDSVRQNSLRPMVPPSQERQYTEAKKRYENERRELEKTIREIEKQVQPDFQPVEHEDFAYQMNREAIVGKRVGKLIDQAKYDQYVAARKRLAEIERNKPAEVGMALCVTEIGSQARPTFVLTRGNPHAPADPVEPGFPEILGGQTPEIPASPNPETSGRRIVLADWLVSESNPMTARVLANRLWQYHFGRGIVRTPNDFGFQGAPPTHPLLLDYLASELIRADWHLKPLHRMLVTSSAYRMSSDSRDEAVAADPTNDFFWRFESRRLSAEEIRDSMLAATGKLNLSKGGPSIYPIIEAEVLAGQSRPGAGWGKSSDAERARRSVYIHIKRSLGVPLLMNFDAADTDFTCPVRFATIQPTQALGMFNSDYLVRQSSDLADLAEREAPAGDAADRVAAALRRVLQRDASEQEIAWGVELMQRLRSEHQVDQRRGLELFCLVALNLNEFIYLD</sequence>
<evidence type="ECO:0000256" key="1">
    <source>
        <dbReference type="SAM" id="MobiDB-lite"/>
    </source>
</evidence>
<dbReference type="InterPro" id="IPR011429">
    <property type="entry name" value="Cyt_c_Planctomycete-type"/>
</dbReference>
<feature type="region of interest" description="Disordered" evidence="1">
    <location>
        <begin position="390"/>
        <end position="409"/>
    </location>
</feature>
<dbReference type="GO" id="GO:0009055">
    <property type="term" value="F:electron transfer activity"/>
    <property type="evidence" value="ECO:0007669"/>
    <property type="project" value="InterPro"/>
</dbReference>
<feature type="domain" description="DUF1549" evidence="3">
    <location>
        <begin position="175"/>
        <end position="378"/>
    </location>
</feature>
<reference evidence="6 7" key="1">
    <citation type="submission" date="2019-02" db="EMBL/GenBank/DDBJ databases">
        <title>Deep-cultivation of Planctomycetes and their phenomic and genomic characterization uncovers novel biology.</title>
        <authorList>
            <person name="Wiegand S."/>
            <person name="Jogler M."/>
            <person name="Boedeker C."/>
            <person name="Pinto D."/>
            <person name="Vollmers J."/>
            <person name="Rivas-Marin E."/>
            <person name="Kohn T."/>
            <person name="Peeters S.H."/>
            <person name="Heuer A."/>
            <person name="Rast P."/>
            <person name="Oberbeckmann S."/>
            <person name="Bunk B."/>
            <person name="Jeske O."/>
            <person name="Meyerdierks A."/>
            <person name="Storesund J.E."/>
            <person name="Kallscheuer N."/>
            <person name="Luecker S."/>
            <person name="Lage O.M."/>
            <person name="Pohl T."/>
            <person name="Merkel B.J."/>
            <person name="Hornburger P."/>
            <person name="Mueller R.-W."/>
            <person name="Bruemmer F."/>
            <person name="Labrenz M."/>
            <person name="Spormann A.M."/>
            <person name="Op den Camp H."/>
            <person name="Overmann J."/>
            <person name="Amann R."/>
            <person name="Jetten M.S.M."/>
            <person name="Mascher T."/>
            <person name="Medema M.H."/>
            <person name="Devos D.P."/>
            <person name="Kaster A.-K."/>
            <person name="Ovreas L."/>
            <person name="Rohde M."/>
            <person name="Galperin M.Y."/>
            <person name="Jogler C."/>
        </authorList>
    </citation>
    <scope>NUCLEOTIDE SEQUENCE [LARGE SCALE GENOMIC DNA]</scope>
    <source>
        <strain evidence="6 7">EC9</strain>
    </source>
</reference>
<proteinExistence type="predicted"/>
<dbReference type="KEGG" id="ruv:EC9_11160"/>
<feature type="chain" id="PRO_5022058358" evidence="2">
    <location>
        <begin position="23"/>
        <end position="835"/>
    </location>
</feature>
<evidence type="ECO:0000259" key="4">
    <source>
        <dbReference type="Pfam" id="PF07587"/>
    </source>
</evidence>
<keyword evidence="7" id="KW-1185">Reference proteome</keyword>
<evidence type="ECO:0000256" key="2">
    <source>
        <dbReference type="SAM" id="SignalP"/>
    </source>
</evidence>
<dbReference type="PANTHER" id="PTHR35889">
    <property type="entry name" value="CYCLOINULO-OLIGOSACCHARIDE FRUCTANOTRANSFERASE-RELATED"/>
    <property type="match status" value="1"/>
</dbReference>
<name>A0A517LWD0_9BACT</name>
<dbReference type="SUPFAM" id="SSF46626">
    <property type="entry name" value="Cytochrome c"/>
    <property type="match status" value="1"/>
</dbReference>
<dbReference type="RefSeq" id="WP_145343002.1">
    <property type="nucleotide sequence ID" value="NZ_CP036261.1"/>
</dbReference>
<evidence type="ECO:0000259" key="3">
    <source>
        <dbReference type="Pfam" id="PF07583"/>
    </source>
</evidence>
<organism evidence="6 7">
    <name type="scientific">Rosistilla ulvae</name>
    <dbReference type="NCBI Taxonomy" id="1930277"/>
    <lineage>
        <taxon>Bacteria</taxon>
        <taxon>Pseudomonadati</taxon>
        <taxon>Planctomycetota</taxon>
        <taxon>Planctomycetia</taxon>
        <taxon>Pirellulales</taxon>
        <taxon>Pirellulaceae</taxon>
        <taxon>Rosistilla</taxon>
    </lineage>
</organism>
<dbReference type="PANTHER" id="PTHR35889:SF3">
    <property type="entry name" value="F-BOX DOMAIN-CONTAINING PROTEIN"/>
    <property type="match status" value="1"/>
</dbReference>
<dbReference type="InterPro" id="IPR022655">
    <property type="entry name" value="DUF1553"/>
</dbReference>
<dbReference type="EMBL" id="CP036261">
    <property type="protein sequence ID" value="QDS86941.1"/>
    <property type="molecule type" value="Genomic_DNA"/>
</dbReference>
<protein>
    <submittedName>
        <fullName evidence="6">Planctomycete cytochrome C</fullName>
    </submittedName>
</protein>
<dbReference type="OrthoDB" id="127107at2"/>
<dbReference type="InterPro" id="IPR036909">
    <property type="entry name" value="Cyt_c-like_dom_sf"/>
</dbReference>
<keyword evidence="2" id="KW-0732">Signal</keyword>
<dbReference type="Pfam" id="PF07587">
    <property type="entry name" value="PSD1"/>
    <property type="match status" value="1"/>
</dbReference>
<accession>A0A517LWD0</accession>
<evidence type="ECO:0000259" key="5">
    <source>
        <dbReference type="Pfam" id="PF07635"/>
    </source>
</evidence>
<dbReference type="Pfam" id="PF07635">
    <property type="entry name" value="PSCyt1"/>
    <property type="match status" value="1"/>
</dbReference>
<gene>
    <name evidence="6" type="ORF">EC9_11160</name>
</gene>
<feature type="signal peptide" evidence="2">
    <location>
        <begin position="1"/>
        <end position="22"/>
    </location>
</feature>
<evidence type="ECO:0000313" key="6">
    <source>
        <dbReference type="EMBL" id="QDS86941.1"/>
    </source>
</evidence>
<feature type="domain" description="DUF1553" evidence="4">
    <location>
        <begin position="544"/>
        <end position="799"/>
    </location>
</feature>
<dbReference type="Pfam" id="PF07583">
    <property type="entry name" value="PSCyt2"/>
    <property type="match status" value="1"/>
</dbReference>
<feature type="domain" description="Cytochrome C Planctomycete-type" evidence="5">
    <location>
        <begin position="48"/>
        <end position="104"/>
    </location>
</feature>
<evidence type="ECO:0000313" key="7">
    <source>
        <dbReference type="Proteomes" id="UP000319557"/>
    </source>
</evidence>
<dbReference type="AlphaFoldDB" id="A0A517LWD0"/>